<sequence length="1488" mass="167565">MGEVGGMLTAAILRMAGDQIGAAVGGQMRMQWEFDGDLEDVKMTLETISASLRDAERRSIKSEEVLLWLRRLRDAAYDISDMIDEFELDTIIKLNAPTKIIQSLEVGVVVSRPVISKTSVVMIKLLGLTFRGPYYPSKCATIMCCLTVRPKIKMANNMKEIRVRLEKITKQHKDFNFILDSSSDIKEQNVLFGDRLTSPKVEEATIFGRNEDKSKIVNNLSKKMLMEDFIVLAICGMGGIGKTTLAQLVFNDKHFKEYYPVWVYVSQVFDLNKIERSIISQLSKRMPKMTDLDMAPPDMNVIIVLDDLWEKDGSKLEKLKAMLTVNKEGKMIIIATTRDESIAKRFSTIEPYHLDPLTDDMCWKIIKEKSDFVNRNDKDQLEQIGREIARKCGGVALAAQSLGYTLYSKRFDEWESIKNNDIWNESTSEDTSSPHHVLASLKLSYVRMRPGLKMCFGYCAIFPKGQKIVKDDLIHQWISLGFIEPSRVYSPIQLVETYATELLAMSFLQHPKSLSATAVHDENVTLFSMHDLVHDLARSVMVGEILVSSNQDSNPASSYRYALLNDSRKPLNSFSKFASKIRALRFADCAKTGLGDDAFSGAKYLRVLDLSECSVQKLPCSICQLRHLRYLSAPGIQDAKIPDCMTKLSNLVYLHLGGSSKLRSLPESIGEMHSLTHLDLSGCSGIQQLPQSFGMLKLLYLDLSNCSMLMDPFNVLGNLTKLQHLNLSYCKHAKMLGNLENLTELQFLNLSNTWFADVPEIYVLRAGTKLEYLNLSTEYTHIKGLTETMDNLIKLKYLNLSGWSQLEELPRSWRNLPNLMHLDLSDCGKIKGVPEALGGLSKLQYLNLSKCCWSNKNALRGLEDVVPRLTELRYLSLSNCLDSLITTIREKYNVGQIKDEGVCLSFLASLSSLSNLEELDLSNSVCLNSLPESISDLRNLHTLNLSRCRFLSHLPNVICEIDSLKHLNVSGCRDLDKSTIPKFDSTSILLPQFEVQVCNGESSSNLVLLENVKSVTELEIGNLENVVNVEEAQRVKLKEKEGICRLTLSWTSDARRFVEDEDVLGELEPPATLLQFMLKGYNRVSFPAWFLNNAHHHFPVLLRIDLVNLPNCTSLIPLGQLPKLEYLSLDRVNNIKKIDEESFGSTGAFRQLTKFTISNMEGLQEWQTTYSCGGFMFPKLRALEIHHCPNLILKPCPHKAYEWEIEGADNILSSWTGAGRFPVNNLTVKSCKLPFHRWSLLPQLTALNYLAIESCSDVSSSPGFTRGLTNSIQALLLKENDNKPVLQLPNWIVELNHLNSLHISSGCLELMASWGIMSQLTSLRSLTLFECGSLTSLPKWLGDLPSVQKLRICSCPSLNNLQGSIARLTSLQSLHLHSCESIAMLPESLGDLTSLKILEIAACTIIESLPESIHRLTNLVGLNIFECPELEKWCELENKTRLSNVLRCQRATCSSFCKFKVPSFITKPNQNRRFRKGIAIGLFDLEEL</sequence>
<dbReference type="InterPro" id="IPR055414">
    <property type="entry name" value="LRR_R13L4/SHOC2-like"/>
</dbReference>
<dbReference type="GO" id="GO:0005524">
    <property type="term" value="F:ATP binding"/>
    <property type="evidence" value="ECO:0007669"/>
    <property type="project" value="UniProtKB-KW"/>
</dbReference>
<evidence type="ECO:0000313" key="13">
    <source>
        <dbReference type="EnsemblPlants" id="OB11G15100.1"/>
    </source>
</evidence>
<keyword evidence="5" id="KW-0611">Plant defense</keyword>
<protein>
    <recommendedName>
        <fullName evidence="15">Rx N-terminal domain-containing protein</fullName>
    </recommendedName>
</protein>
<feature type="domain" description="Disease resistance R13L4/SHOC-2-like LRR" evidence="11">
    <location>
        <begin position="769"/>
        <end position="924"/>
    </location>
</feature>
<dbReference type="Gramene" id="OB11G15100.1">
    <property type="protein sequence ID" value="OB11G15100.1"/>
    <property type="gene ID" value="OB11G15100"/>
</dbReference>
<evidence type="ECO:0000256" key="1">
    <source>
        <dbReference type="ARBA" id="ARBA00008894"/>
    </source>
</evidence>
<evidence type="ECO:0000256" key="2">
    <source>
        <dbReference type="ARBA" id="ARBA00022614"/>
    </source>
</evidence>
<dbReference type="InterPro" id="IPR001611">
    <property type="entry name" value="Leu-rich_rpt"/>
</dbReference>
<feature type="domain" description="Disease resistance protein winged helix" evidence="10">
    <location>
        <begin position="461"/>
        <end position="537"/>
    </location>
</feature>
<dbReference type="HOGENOM" id="CLU_000837_8_7_1"/>
<dbReference type="OMA" id="CFRLKTM"/>
<evidence type="ECO:0000256" key="6">
    <source>
        <dbReference type="ARBA" id="ARBA00022840"/>
    </source>
</evidence>
<organism evidence="13">
    <name type="scientific">Oryza brachyantha</name>
    <name type="common">malo sina</name>
    <dbReference type="NCBI Taxonomy" id="4533"/>
    <lineage>
        <taxon>Eukaryota</taxon>
        <taxon>Viridiplantae</taxon>
        <taxon>Streptophyta</taxon>
        <taxon>Embryophyta</taxon>
        <taxon>Tracheophyta</taxon>
        <taxon>Spermatophyta</taxon>
        <taxon>Magnoliopsida</taxon>
        <taxon>Liliopsida</taxon>
        <taxon>Poales</taxon>
        <taxon>Poaceae</taxon>
        <taxon>BOP clade</taxon>
        <taxon>Oryzoideae</taxon>
        <taxon>Oryzeae</taxon>
        <taxon>Oryzinae</taxon>
        <taxon>Oryza</taxon>
    </lineage>
</organism>
<evidence type="ECO:0000256" key="5">
    <source>
        <dbReference type="ARBA" id="ARBA00022821"/>
    </source>
</evidence>
<dbReference type="PANTHER" id="PTHR36766:SF73">
    <property type="entry name" value="NB-ARC DOMAIN-CONTAINING PROTEIN"/>
    <property type="match status" value="1"/>
</dbReference>
<dbReference type="InterPro" id="IPR032675">
    <property type="entry name" value="LRR_dom_sf"/>
</dbReference>
<dbReference type="EnsemblPlants" id="OB11G15100.1">
    <property type="protein sequence ID" value="OB11G15100.1"/>
    <property type="gene ID" value="OB11G15100"/>
</dbReference>
<gene>
    <name evidence="13" type="primary">LOC102711925</name>
</gene>
<dbReference type="Pfam" id="PF00931">
    <property type="entry name" value="NB-ARC"/>
    <property type="match status" value="1"/>
</dbReference>
<keyword evidence="14" id="KW-1185">Reference proteome</keyword>
<dbReference type="eggNOG" id="KOG4658">
    <property type="taxonomic scope" value="Eukaryota"/>
</dbReference>
<dbReference type="Pfam" id="PF00560">
    <property type="entry name" value="LRR_1"/>
    <property type="match status" value="1"/>
</dbReference>
<keyword evidence="7" id="KW-0175">Coiled coil</keyword>
<evidence type="ECO:0000259" key="10">
    <source>
        <dbReference type="Pfam" id="PF23559"/>
    </source>
</evidence>
<dbReference type="Gene3D" id="1.10.10.10">
    <property type="entry name" value="Winged helix-like DNA-binding domain superfamily/Winged helix DNA-binding domain"/>
    <property type="match status" value="1"/>
</dbReference>
<reference evidence="13" key="1">
    <citation type="journal article" date="2013" name="Nat. Commun.">
        <title>Whole-genome sequencing of Oryza brachyantha reveals mechanisms underlying Oryza genome evolution.</title>
        <authorList>
            <person name="Chen J."/>
            <person name="Huang Q."/>
            <person name="Gao D."/>
            <person name="Wang J."/>
            <person name="Lang Y."/>
            <person name="Liu T."/>
            <person name="Li B."/>
            <person name="Bai Z."/>
            <person name="Luis Goicoechea J."/>
            <person name="Liang C."/>
            <person name="Chen C."/>
            <person name="Zhang W."/>
            <person name="Sun S."/>
            <person name="Liao Y."/>
            <person name="Zhang X."/>
            <person name="Yang L."/>
            <person name="Song C."/>
            <person name="Wang M."/>
            <person name="Shi J."/>
            <person name="Liu G."/>
            <person name="Liu J."/>
            <person name="Zhou H."/>
            <person name="Zhou W."/>
            <person name="Yu Q."/>
            <person name="An N."/>
            <person name="Chen Y."/>
            <person name="Cai Q."/>
            <person name="Wang B."/>
            <person name="Liu B."/>
            <person name="Min J."/>
            <person name="Huang Y."/>
            <person name="Wu H."/>
            <person name="Li Z."/>
            <person name="Zhang Y."/>
            <person name="Yin Y."/>
            <person name="Song W."/>
            <person name="Jiang J."/>
            <person name="Jackson S.A."/>
            <person name="Wing R.A."/>
            <person name="Wang J."/>
            <person name="Chen M."/>
        </authorList>
    </citation>
    <scope>NUCLEOTIDE SEQUENCE [LARGE SCALE GENOMIC DNA]</scope>
    <source>
        <strain evidence="13">cv. IRGC 101232</strain>
    </source>
</reference>
<dbReference type="Proteomes" id="UP000006038">
    <property type="component" value="Chromosome 11"/>
</dbReference>
<dbReference type="Pfam" id="PF25019">
    <property type="entry name" value="LRR_R13L1-DRL21"/>
    <property type="match status" value="1"/>
</dbReference>
<dbReference type="GO" id="GO:0006952">
    <property type="term" value="P:defense response"/>
    <property type="evidence" value="ECO:0007669"/>
    <property type="project" value="UniProtKB-KW"/>
</dbReference>
<dbReference type="InterPro" id="IPR041118">
    <property type="entry name" value="Rx_N"/>
</dbReference>
<dbReference type="SMART" id="SM00369">
    <property type="entry name" value="LRR_TYP"/>
    <property type="match status" value="8"/>
</dbReference>
<dbReference type="STRING" id="4533.J3N6S4"/>
<keyword evidence="2" id="KW-0433">Leucine-rich repeat</keyword>
<dbReference type="InterPro" id="IPR027417">
    <property type="entry name" value="P-loop_NTPase"/>
</dbReference>
<dbReference type="GO" id="GO:0043531">
    <property type="term" value="F:ADP binding"/>
    <property type="evidence" value="ECO:0007669"/>
    <property type="project" value="InterPro"/>
</dbReference>
<dbReference type="Gene3D" id="3.80.10.10">
    <property type="entry name" value="Ribonuclease Inhibitor"/>
    <property type="match status" value="3"/>
</dbReference>
<comment type="similarity">
    <text evidence="1">Belongs to the disease resistance NB-LRR family.</text>
</comment>
<reference evidence="13" key="2">
    <citation type="submission" date="2015-02" db="UniProtKB">
        <authorList>
            <consortium name="EnsemblPlants"/>
        </authorList>
    </citation>
    <scope>IDENTIFICATION</scope>
</reference>
<proteinExistence type="inferred from homology"/>
<feature type="domain" description="Disease resistance N-terminal" evidence="9">
    <location>
        <begin position="16"/>
        <end position="89"/>
    </location>
</feature>
<dbReference type="SUPFAM" id="SSF52047">
    <property type="entry name" value="RNI-like"/>
    <property type="match status" value="1"/>
</dbReference>
<keyword evidence="6" id="KW-0067">ATP-binding</keyword>
<dbReference type="Pfam" id="PF23559">
    <property type="entry name" value="WHD_DRP"/>
    <property type="match status" value="1"/>
</dbReference>
<feature type="domain" description="NB-ARC" evidence="8">
    <location>
        <begin position="214"/>
        <end position="369"/>
    </location>
</feature>
<dbReference type="GO" id="GO:0051707">
    <property type="term" value="P:response to other organism"/>
    <property type="evidence" value="ECO:0007669"/>
    <property type="project" value="UniProtKB-ARBA"/>
</dbReference>
<dbReference type="InterPro" id="IPR042197">
    <property type="entry name" value="Apaf_helical"/>
</dbReference>
<keyword evidence="4" id="KW-0547">Nucleotide-binding</keyword>
<dbReference type="SUPFAM" id="SSF52540">
    <property type="entry name" value="P-loop containing nucleoside triphosphate hydrolases"/>
    <property type="match status" value="1"/>
</dbReference>
<dbReference type="InterPro" id="IPR002182">
    <property type="entry name" value="NB-ARC"/>
</dbReference>
<evidence type="ECO:0000259" key="12">
    <source>
        <dbReference type="Pfam" id="PF25019"/>
    </source>
</evidence>
<evidence type="ECO:0008006" key="15">
    <source>
        <dbReference type="Google" id="ProtNLM"/>
    </source>
</evidence>
<feature type="domain" description="Disease resistance R13L4/SHOC-2-like LRR" evidence="11">
    <location>
        <begin position="645"/>
        <end position="751"/>
    </location>
</feature>
<dbReference type="PRINTS" id="PR00364">
    <property type="entry name" value="DISEASERSIST"/>
</dbReference>
<feature type="domain" description="R13L1/DRL21-like LRR repeat region" evidence="12">
    <location>
        <begin position="1009"/>
        <end position="1131"/>
    </location>
</feature>
<dbReference type="Gene3D" id="1.10.8.430">
    <property type="entry name" value="Helical domain of apoptotic protease-activating factors"/>
    <property type="match status" value="1"/>
</dbReference>
<dbReference type="Gene3D" id="1.20.5.4130">
    <property type="match status" value="1"/>
</dbReference>
<dbReference type="PANTHER" id="PTHR36766">
    <property type="entry name" value="PLANT BROAD-SPECTRUM MILDEW RESISTANCE PROTEIN RPW8"/>
    <property type="match status" value="1"/>
</dbReference>
<dbReference type="Pfam" id="PF18052">
    <property type="entry name" value="Rx_N"/>
    <property type="match status" value="1"/>
</dbReference>
<keyword evidence="3" id="KW-0677">Repeat</keyword>
<evidence type="ECO:0000259" key="11">
    <source>
        <dbReference type="Pfam" id="PF23598"/>
    </source>
</evidence>
<evidence type="ECO:0000256" key="7">
    <source>
        <dbReference type="ARBA" id="ARBA00023054"/>
    </source>
</evidence>
<accession>J3N6S4</accession>
<dbReference type="InterPro" id="IPR058922">
    <property type="entry name" value="WHD_DRP"/>
</dbReference>
<dbReference type="Pfam" id="PF23598">
    <property type="entry name" value="LRR_14"/>
    <property type="match status" value="2"/>
</dbReference>
<dbReference type="InterPro" id="IPR056789">
    <property type="entry name" value="LRR_R13L1-DRL21"/>
</dbReference>
<evidence type="ECO:0000313" key="14">
    <source>
        <dbReference type="Proteomes" id="UP000006038"/>
    </source>
</evidence>
<dbReference type="InterPro" id="IPR036388">
    <property type="entry name" value="WH-like_DNA-bd_sf"/>
</dbReference>
<dbReference type="Gene3D" id="3.40.50.300">
    <property type="entry name" value="P-loop containing nucleotide triphosphate hydrolases"/>
    <property type="match status" value="1"/>
</dbReference>
<evidence type="ECO:0000256" key="4">
    <source>
        <dbReference type="ARBA" id="ARBA00022741"/>
    </source>
</evidence>
<evidence type="ECO:0000259" key="9">
    <source>
        <dbReference type="Pfam" id="PF18052"/>
    </source>
</evidence>
<evidence type="ECO:0000256" key="3">
    <source>
        <dbReference type="ARBA" id="ARBA00022737"/>
    </source>
</evidence>
<name>J3N6S4_ORYBR</name>
<evidence type="ECO:0000259" key="8">
    <source>
        <dbReference type="Pfam" id="PF00931"/>
    </source>
</evidence>
<dbReference type="InterPro" id="IPR003591">
    <property type="entry name" value="Leu-rich_rpt_typical-subtyp"/>
</dbReference>
<dbReference type="SUPFAM" id="SSF52058">
    <property type="entry name" value="L domain-like"/>
    <property type="match status" value="2"/>
</dbReference>